<dbReference type="Proteomes" id="UP001203852">
    <property type="component" value="Unassembled WGS sequence"/>
</dbReference>
<sequence>MVSKFPWLFFLSPACLIATGPFFNSSLLDIPKNHSLALFVPQSFLIVHCFLRPLPSYQLSTPIYYSSLDETTHTVLRAGRRNLCAAVEIK</sequence>
<keyword evidence="1" id="KW-0732">Signal</keyword>
<evidence type="ECO:0008006" key="4">
    <source>
        <dbReference type="Google" id="ProtNLM"/>
    </source>
</evidence>
<feature type="signal peptide" evidence="1">
    <location>
        <begin position="1"/>
        <end position="18"/>
    </location>
</feature>
<feature type="chain" id="PRO_5042817817" description="Secreted protein" evidence="1">
    <location>
        <begin position="19"/>
        <end position="90"/>
    </location>
</feature>
<gene>
    <name evidence="2" type="ORF">EDD36DRAFT_326311</name>
</gene>
<reference evidence="2" key="1">
    <citation type="journal article" date="2022" name="bioRxiv">
        <title>Deciphering the potential niche of two novel black yeast fungi from a biological soil crust based on their genomes, phenotypes, and melanin regulation.</title>
        <authorList>
            <consortium name="DOE Joint Genome Institute"/>
            <person name="Carr E.C."/>
            <person name="Barton Q."/>
            <person name="Grambo S."/>
            <person name="Sullivan M."/>
            <person name="Renfro C.M."/>
            <person name="Kuo A."/>
            <person name="Pangilinan J."/>
            <person name="Lipzen A."/>
            <person name="Keymanesh K."/>
            <person name="Savage E."/>
            <person name="Barry K."/>
            <person name="Grigoriev I.V."/>
            <person name="Riekhof W.R."/>
            <person name="Harris S.S."/>
        </authorList>
    </citation>
    <scope>NUCLEOTIDE SEQUENCE</scope>
    <source>
        <strain evidence="2">JF 03-4F</strain>
    </source>
</reference>
<proteinExistence type="predicted"/>
<dbReference type="AlphaFoldDB" id="A0AAN6IAQ3"/>
<dbReference type="EMBL" id="MU404358">
    <property type="protein sequence ID" value="KAI1610446.1"/>
    <property type="molecule type" value="Genomic_DNA"/>
</dbReference>
<name>A0AAN6IAQ3_9EURO</name>
<evidence type="ECO:0000313" key="2">
    <source>
        <dbReference type="EMBL" id="KAI1610446.1"/>
    </source>
</evidence>
<protein>
    <recommendedName>
        <fullName evidence="4">Secreted protein</fullName>
    </recommendedName>
</protein>
<evidence type="ECO:0000256" key="1">
    <source>
        <dbReference type="SAM" id="SignalP"/>
    </source>
</evidence>
<keyword evidence="3" id="KW-1185">Reference proteome</keyword>
<comment type="caution">
    <text evidence="2">The sequence shown here is derived from an EMBL/GenBank/DDBJ whole genome shotgun (WGS) entry which is preliminary data.</text>
</comment>
<accession>A0AAN6IAQ3</accession>
<organism evidence="2 3">
    <name type="scientific">Exophiala viscosa</name>
    <dbReference type="NCBI Taxonomy" id="2486360"/>
    <lineage>
        <taxon>Eukaryota</taxon>
        <taxon>Fungi</taxon>
        <taxon>Dikarya</taxon>
        <taxon>Ascomycota</taxon>
        <taxon>Pezizomycotina</taxon>
        <taxon>Eurotiomycetes</taxon>
        <taxon>Chaetothyriomycetidae</taxon>
        <taxon>Chaetothyriales</taxon>
        <taxon>Herpotrichiellaceae</taxon>
        <taxon>Exophiala</taxon>
    </lineage>
</organism>
<evidence type="ECO:0000313" key="3">
    <source>
        <dbReference type="Proteomes" id="UP001203852"/>
    </source>
</evidence>